<reference evidence="1 2" key="1">
    <citation type="submission" date="2019-03" db="EMBL/GenBank/DDBJ databases">
        <title>Single cell metagenomics reveals metabolic interactions within the superorganism composed of flagellate Streblomastix strix and complex community of Bacteroidetes bacteria on its surface.</title>
        <authorList>
            <person name="Treitli S.C."/>
            <person name="Kolisko M."/>
            <person name="Husnik F."/>
            <person name="Keeling P."/>
            <person name="Hampl V."/>
        </authorList>
    </citation>
    <scope>NUCLEOTIDE SEQUENCE [LARGE SCALE GENOMIC DNA]</scope>
    <source>
        <strain evidence="1">ST1C</strain>
    </source>
</reference>
<evidence type="ECO:0000313" key="1">
    <source>
        <dbReference type="EMBL" id="KAA6390151.1"/>
    </source>
</evidence>
<comment type="caution">
    <text evidence="1">The sequence shown here is derived from an EMBL/GenBank/DDBJ whole genome shotgun (WGS) entry which is preliminary data.</text>
</comment>
<dbReference type="Proteomes" id="UP000324800">
    <property type="component" value="Unassembled WGS sequence"/>
</dbReference>
<evidence type="ECO:0000313" key="2">
    <source>
        <dbReference type="Proteomes" id="UP000324800"/>
    </source>
</evidence>
<gene>
    <name evidence="1" type="ORF">EZS28_014319</name>
</gene>
<protein>
    <submittedName>
        <fullName evidence="1">Uncharacterized protein</fullName>
    </submittedName>
</protein>
<sequence>MNAYVLVSAI</sequence>
<dbReference type="EMBL" id="SNRW01003321">
    <property type="protein sequence ID" value="KAA6390151.1"/>
    <property type="molecule type" value="Genomic_DNA"/>
</dbReference>
<name>A0A5J4W5E7_9EUKA</name>
<organism evidence="1 2">
    <name type="scientific">Streblomastix strix</name>
    <dbReference type="NCBI Taxonomy" id="222440"/>
    <lineage>
        <taxon>Eukaryota</taxon>
        <taxon>Metamonada</taxon>
        <taxon>Preaxostyla</taxon>
        <taxon>Oxymonadida</taxon>
        <taxon>Streblomastigidae</taxon>
        <taxon>Streblomastix</taxon>
    </lineage>
</organism>
<feature type="non-terminal residue" evidence="1">
    <location>
        <position position="10"/>
    </location>
</feature>
<accession>A0A5J4W5E7</accession>
<proteinExistence type="predicted"/>